<protein>
    <submittedName>
        <fullName evidence="4">Por secretion system C-terminal sorting domain-containing protein</fullName>
    </submittedName>
</protein>
<proteinExistence type="predicted"/>
<feature type="domain" description="GPI inositol-deacylase PGAP1-like alpha/beta" evidence="2">
    <location>
        <begin position="359"/>
        <end position="434"/>
    </location>
</feature>
<dbReference type="InterPro" id="IPR055015">
    <property type="entry name" value="GCX_COOH"/>
</dbReference>
<dbReference type="InterPro" id="IPR012908">
    <property type="entry name" value="PGAP1-ab_dom-like"/>
</dbReference>
<feature type="transmembrane region" description="Helical" evidence="1">
    <location>
        <begin position="37"/>
        <end position="58"/>
    </location>
</feature>
<keyword evidence="5" id="KW-1185">Reference proteome</keyword>
<keyword evidence="1" id="KW-1133">Transmembrane helix</keyword>
<keyword evidence="1" id="KW-0472">Membrane</keyword>
<reference evidence="4 5" key="1">
    <citation type="submission" date="2016-11" db="EMBL/GenBank/DDBJ databases">
        <authorList>
            <person name="Jaros S."/>
            <person name="Januszkiewicz K."/>
            <person name="Wedrychowicz H."/>
        </authorList>
    </citation>
    <scope>NUCLEOTIDE SEQUENCE [LARGE SCALE GENOMIC DNA]</scope>
    <source>
        <strain evidence="4 5">DSM 24574</strain>
    </source>
</reference>
<dbReference type="NCBIfam" id="NF045639">
    <property type="entry name" value="GCX_COOH"/>
    <property type="match status" value="1"/>
</dbReference>
<sequence length="1011" mass="110654">MQILQNFFSTRLGLSGRFVATRHVENRSNISNHSFRLSRAGIGLGLLLFVGCLLPGYAQTSYKDLAPYNAMFDPQYSKTGFILNKGFISTDRMIRSTMDNQNPDDFVISSPFDWKQLYRSLQLSETASKSILPDLKKLLTTYPHDQIPIGIINIEGEYLDPELISSYYDMGRNKLKANAPYARHTLLAVSNLKGTVKVGEANFVLSPKLYFSNSKEKPLGLEIDFGDGLGYRRYALSEQVVKVKYKNIGEHSIRFKLLLNSGTQLSYSKVEVTGLEQPRATTTGTVTSGGGAGSRTVPNGYYEIYNGCDGVLDRPVIIVEGFNPLGGSSDFTSMYNLYFNNLSEDLMNAGYDIVLLKFANNNTYIEDNAQVLKALLNDINSLKSGNYENVVVGESMGGLVTRIALAQMDAAHIDHEVGLYVSFDSPHKGANIPLGMQKFAADAADIEFVEITDLLTDLTNLFSFGAGGLPSEIFDEEDCKWCDPYTVDDLNTLVQANNSPAAMEMLIRHYLAPGGPNPAYVSFQSFLNTTGFPVESRNVALINGSNHGAQQTTSDSPAIPVNIGDQFVDAHIGSQCGAIEFYFDIWVSPVNTTAKVSDLEIWFSGPLACLPKGRTTDKEGTFTFDQHPWDIAPGGYQSANVPKAVDGYITRDRFDFVPSVSSIALNDALINGTNGLYYFDNQNVSRAKAELVRLNQTPFDDIYSNPGNTKHVIPRTSNFDGVATMEIMPDNKYLQNKTIVSGRKRDFKASATILSGNNVTPPTWNKLIDQADFVVASGAEVNFIAGTSITLRPGFKAASGSVFKAKIQANNSCTSSLRMLADTETPALRFAPLPDIEVLKKDNDVALNIINYEDTLSGVSYTWRLTGENFELNSSTKRFDATGLKPGQYTAYASVNNGERVSSKVFHVAATETSKQAVMPEKELLKEDAVTIYPNPSSKDITVSYENEFAGNVQIYLTDVTGKAVRNLSNGAKGSGSYADTFDISAMPSGVYLLVIEKGSAKSVHQLIIVD</sequence>
<dbReference type="STRING" id="947013.SAMN04488109_0777"/>
<evidence type="ECO:0000313" key="5">
    <source>
        <dbReference type="Proteomes" id="UP000184212"/>
    </source>
</evidence>
<dbReference type="Gene3D" id="3.40.50.1820">
    <property type="entry name" value="alpha/beta hydrolase"/>
    <property type="match status" value="1"/>
</dbReference>
<keyword evidence="1" id="KW-0812">Transmembrane</keyword>
<name>A0A1M5KQ86_9BACT</name>
<accession>A0A1M5KQ86</accession>
<organism evidence="4 5">
    <name type="scientific">Chryseolinea serpens</name>
    <dbReference type="NCBI Taxonomy" id="947013"/>
    <lineage>
        <taxon>Bacteria</taxon>
        <taxon>Pseudomonadati</taxon>
        <taxon>Bacteroidota</taxon>
        <taxon>Cytophagia</taxon>
        <taxon>Cytophagales</taxon>
        <taxon>Fulvivirgaceae</taxon>
        <taxon>Chryseolinea</taxon>
    </lineage>
</organism>
<feature type="domain" description="Secretion system C-terminal sorting" evidence="3">
    <location>
        <begin position="932"/>
        <end position="1009"/>
    </location>
</feature>
<dbReference type="SUPFAM" id="SSF53474">
    <property type="entry name" value="alpha/beta-Hydrolases"/>
    <property type="match status" value="1"/>
</dbReference>
<gene>
    <name evidence="4" type="ORF">SAMN04488109_0777</name>
</gene>
<dbReference type="OrthoDB" id="4535652at2"/>
<evidence type="ECO:0000259" key="2">
    <source>
        <dbReference type="Pfam" id="PF07819"/>
    </source>
</evidence>
<dbReference type="AlphaFoldDB" id="A0A1M5KQ86"/>
<dbReference type="InterPro" id="IPR026444">
    <property type="entry name" value="Secre_tail"/>
</dbReference>
<dbReference type="InterPro" id="IPR029058">
    <property type="entry name" value="AB_hydrolase_fold"/>
</dbReference>
<dbReference type="Pfam" id="PF18962">
    <property type="entry name" value="Por_Secre_tail"/>
    <property type="match status" value="1"/>
</dbReference>
<evidence type="ECO:0000256" key="1">
    <source>
        <dbReference type="SAM" id="Phobius"/>
    </source>
</evidence>
<dbReference type="GO" id="GO:0016788">
    <property type="term" value="F:hydrolase activity, acting on ester bonds"/>
    <property type="evidence" value="ECO:0007669"/>
    <property type="project" value="InterPro"/>
</dbReference>
<evidence type="ECO:0000259" key="3">
    <source>
        <dbReference type="Pfam" id="PF18962"/>
    </source>
</evidence>
<dbReference type="RefSeq" id="WP_073131228.1">
    <property type="nucleotide sequence ID" value="NZ_FQWQ01000001.1"/>
</dbReference>
<dbReference type="EMBL" id="FQWQ01000001">
    <property type="protein sequence ID" value="SHG54921.1"/>
    <property type="molecule type" value="Genomic_DNA"/>
</dbReference>
<dbReference type="Proteomes" id="UP000184212">
    <property type="component" value="Unassembled WGS sequence"/>
</dbReference>
<dbReference type="NCBIfam" id="TIGR04183">
    <property type="entry name" value="Por_Secre_tail"/>
    <property type="match status" value="1"/>
</dbReference>
<dbReference type="Pfam" id="PF07819">
    <property type="entry name" value="PGAP1"/>
    <property type="match status" value="1"/>
</dbReference>
<evidence type="ECO:0000313" key="4">
    <source>
        <dbReference type="EMBL" id="SHG54921.1"/>
    </source>
</evidence>